<dbReference type="CDD" id="cd02069">
    <property type="entry name" value="methionine_synthase_B12_BD"/>
    <property type="match status" value="1"/>
</dbReference>
<evidence type="ECO:0000256" key="9">
    <source>
        <dbReference type="ARBA" id="ARBA00022605"/>
    </source>
</evidence>
<feature type="binding site" evidence="21">
    <location>
        <begin position="902"/>
        <end position="906"/>
    </location>
    <ligand>
        <name>methylcob(III)alamin</name>
        <dbReference type="ChEBI" id="CHEBI:28115"/>
    </ligand>
</feature>
<dbReference type="EC" id="2.1.1.13" evidence="6 19"/>
<dbReference type="FunFam" id="3.40.50.280:FF:000001">
    <property type="entry name" value="Methionine synthase"/>
    <property type="match status" value="1"/>
</dbReference>
<name>E4TPQ8_MARTH</name>
<evidence type="ECO:0000256" key="2">
    <source>
        <dbReference type="ARBA" id="ARBA00001947"/>
    </source>
</evidence>
<comment type="catalytic activity">
    <reaction evidence="1">
        <text>(6S)-5-methyl-5,6,7,8-tetrahydrofolate + L-homocysteine = (6S)-5,6,7,8-tetrahydrofolate + L-methionine</text>
        <dbReference type="Rhea" id="RHEA:11172"/>
        <dbReference type="ChEBI" id="CHEBI:18608"/>
        <dbReference type="ChEBI" id="CHEBI:57453"/>
        <dbReference type="ChEBI" id="CHEBI:57844"/>
        <dbReference type="ChEBI" id="CHEBI:58199"/>
        <dbReference type="EC" id="2.1.1.13"/>
    </reaction>
</comment>
<feature type="domain" description="Pterin-binding" evidence="25">
    <location>
        <begin position="349"/>
        <end position="610"/>
    </location>
</feature>
<dbReference type="InterPro" id="IPR000489">
    <property type="entry name" value="Pterin-binding_dom"/>
</dbReference>
<evidence type="ECO:0000256" key="4">
    <source>
        <dbReference type="ARBA" id="ARBA00005178"/>
    </source>
</evidence>
<evidence type="ECO:0000256" key="5">
    <source>
        <dbReference type="ARBA" id="ARBA00010398"/>
    </source>
</evidence>
<feature type="binding site" evidence="21">
    <location>
        <position position="1006"/>
    </location>
    <ligand>
        <name>methylcob(III)alamin</name>
        <dbReference type="ChEBI" id="CHEBI:28115"/>
    </ligand>
</feature>
<feature type="binding site" description="axial binding residue" evidence="20">
    <location>
        <position position="905"/>
    </location>
    <ligand>
        <name>methylcob(III)alamin</name>
        <dbReference type="ChEBI" id="CHEBI:28115"/>
    </ligand>
    <ligandPart>
        <name>Co</name>
        <dbReference type="ChEBI" id="CHEBI:27638"/>
    </ligandPart>
</feature>
<feature type="binding site" evidence="21">
    <location>
        <begin position="1337"/>
        <end position="1338"/>
    </location>
    <ligand>
        <name>S-adenosyl-L-methionine</name>
        <dbReference type="ChEBI" id="CHEBI:59789"/>
    </ligand>
</feature>
<dbReference type="Pfam" id="PF04480">
    <property type="entry name" value="DUF559"/>
    <property type="match status" value="1"/>
</dbReference>
<organism evidence="29 30">
    <name type="scientific">Marivirga tractuosa (strain ATCC 23168 / DSM 4126 / NBRC 15989 / NCIMB 1408 / VKM B-1430 / H-43)</name>
    <name type="common">Microscilla tractuosa</name>
    <name type="synonym">Flexibacter tractuosus</name>
    <dbReference type="NCBI Taxonomy" id="643867"/>
    <lineage>
        <taxon>Bacteria</taxon>
        <taxon>Pseudomonadati</taxon>
        <taxon>Bacteroidota</taxon>
        <taxon>Cytophagia</taxon>
        <taxon>Cytophagales</taxon>
        <taxon>Marivirgaceae</taxon>
        <taxon>Marivirga</taxon>
    </lineage>
</organism>
<comment type="pathway">
    <text evidence="4">Amino-acid biosynthesis; L-methionine biosynthesis via de novo pathway; L-methionine from L-homocysteine (MetH route): step 1/1.</text>
</comment>
<dbReference type="Gene3D" id="3.20.20.20">
    <property type="entry name" value="Dihydropteroate synthase-like"/>
    <property type="match status" value="1"/>
</dbReference>
<feature type="binding site" evidence="21">
    <location>
        <position position="684"/>
    </location>
    <ligand>
        <name>methylcob(III)alamin</name>
        <dbReference type="ChEBI" id="CHEBI:28115"/>
    </ligand>
</feature>
<dbReference type="PANTHER" id="PTHR45833">
    <property type="entry name" value="METHIONINE SYNTHASE"/>
    <property type="match status" value="1"/>
</dbReference>
<evidence type="ECO:0000256" key="1">
    <source>
        <dbReference type="ARBA" id="ARBA00001700"/>
    </source>
</evidence>
<dbReference type="InterPro" id="IPR036589">
    <property type="entry name" value="HCY_dom_sf"/>
</dbReference>
<keyword evidence="16" id="KW-0486">Methionine biosynthesis</keyword>
<evidence type="ECO:0000259" key="28">
    <source>
        <dbReference type="PROSITE" id="PS51337"/>
    </source>
</evidence>
<keyword evidence="14" id="KW-0677">Repeat</keyword>
<dbReference type="PROSITE" id="PS50974">
    <property type="entry name" value="ADOMET_ACTIVATION"/>
    <property type="match status" value="1"/>
</dbReference>
<dbReference type="SUPFAM" id="SSF47644">
    <property type="entry name" value="Methionine synthase domain"/>
    <property type="match status" value="1"/>
</dbReference>
<dbReference type="InterPro" id="IPR004223">
    <property type="entry name" value="VitB12-dep_Met_synth_activ_dom"/>
</dbReference>
<dbReference type="CDD" id="cd00740">
    <property type="entry name" value="MeTr"/>
    <property type="match status" value="1"/>
</dbReference>
<dbReference type="FunFam" id="3.20.20.330:FF:000001">
    <property type="entry name" value="Methionine synthase"/>
    <property type="match status" value="1"/>
</dbReference>
<evidence type="ECO:0000256" key="11">
    <source>
        <dbReference type="ARBA" id="ARBA00022679"/>
    </source>
</evidence>
<dbReference type="InterPro" id="IPR011822">
    <property type="entry name" value="MetH"/>
</dbReference>
<dbReference type="HOGENOM" id="CLU_004914_2_0_10"/>
<keyword evidence="17" id="KW-0170">Cobalt</keyword>
<dbReference type="GO" id="GO:0031419">
    <property type="term" value="F:cobalamin binding"/>
    <property type="evidence" value="ECO:0007669"/>
    <property type="project" value="UniProtKB-KW"/>
</dbReference>
<keyword evidence="11 23" id="KW-0808">Transferase</keyword>
<feature type="domain" description="B12-binding" evidence="27">
    <location>
        <begin position="892"/>
        <end position="1027"/>
    </location>
</feature>
<comment type="cofactor">
    <cofactor evidence="3 20">
        <name>methylcob(III)alamin</name>
        <dbReference type="ChEBI" id="CHEBI:28115"/>
    </cofactor>
</comment>
<dbReference type="Gene3D" id="3.20.20.330">
    <property type="entry name" value="Homocysteine-binding-like domain"/>
    <property type="match status" value="1"/>
</dbReference>
<comment type="function">
    <text evidence="18">Catalyzes the transfer of a methyl group from methyl-cobalamin to homocysteine, yielding enzyme-bound cob(I)alamin and methionine. Subsequently, remethylates the cofactor using methyltetrahydrofolate.</text>
</comment>
<keyword evidence="30" id="KW-1185">Reference proteome</keyword>
<dbReference type="CDD" id="cd01038">
    <property type="entry name" value="Endonuclease_DUF559"/>
    <property type="match status" value="1"/>
</dbReference>
<dbReference type="GO" id="GO:0008705">
    <property type="term" value="F:methionine synthase activity"/>
    <property type="evidence" value="ECO:0007669"/>
    <property type="project" value="UniProtKB-UniRule"/>
</dbReference>
<dbReference type="PROSITE" id="PS51332">
    <property type="entry name" value="B12_BINDING"/>
    <property type="match status" value="1"/>
</dbReference>
<evidence type="ECO:0000256" key="14">
    <source>
        <dbReference type="ARBA" id="ARBA00022737"/>
    </source>
</evidence>
<sequence>MSRFSKDILKDRILVLDGAMGTMIQNYKLTEADYRGDRFADYPSDLKGNNDLLSLTQPKIIKDIHRAYLDAGADIIETNTFSGTTIAMADYDMQDLVWELNEQSAKIAKEVTEEYADKPRFVAGSIGPTNKTASLSPDVNRPGFRATSFDELKIAYKLQAEALAVGGVDIFLVETVFDTLNCKSALMAIQELKEEKGIEIPVMVSGTITDASGRTLSGQTVGAFWNSIRHFPLLSVGFNCALGADQLKTYLQQLARISDVAISCHPNAGLPNEFGEYDESPSEMSSIIKSYFDEGLVNIIGGCCGTQPEHIKAIAEYAAKSQPHKIAAQKKIMRLSGLEPLSVTPEINFVNIGERTNVSGSKKFARLIREEKFEEAVDIAIDQVEGGAQIIDINMDDGMLDAVKVLPNFVNLISSEPDIARLPFMIDSSKWEVIEAGLKCLQGKGIVNSISLKEGEEDFIAKAKKIKSYGASVVVMAFDETGQADTFDRKIAVCKRCYDLLVNKAEFPPEDIIFDPNILTIGTGMEEHNNYAVDFINAVQWIKENLPYAKTSGGVSNISFSFRGNNTVREAMHSAFLYHAIKAGLDMGIVNPGMLEVYDEIDKELLDYVEDLLFNKRADATERLMAYAENIKPGEKAEKATQEWRNLPVNKRLEHALIKGITEYIEEDTEESRLQAERPLDVIEGPLMDGMNVVGDLFGSGKMFLPQVVKSARVMKKAVAILLPYIEAEKKKNSPKAPYPPKGADSAQHWQTADPILYGLMKDFAKQMRHDHPTHAELVLWDALKGKQLEGYKFRRQHIIGGYITDFICLKAKLIIEIDGLIHQLPENKANDEERTKWLEEQGYKVIRFTNSEVITQLDIVLKKILEALSTPPLGAGGPLGAEEPVQERSGKGKILMATVKGDVHDIGKNIVSVVLACNNYEIIDLGVMVPLQKILEEAEKNQVDIIGLSGLITPSLDEMIYVVEEMEKRGLKTPVMIGGATTSRIHTAVKIKPNYSGPVIHVNDASRSVTVAGKLLGKDKEEFYKEIEREYAEAKAGHGKRGEAKNYVSIEEARANKYQIDWNNHRPHAPQKIGSEVLLDYDLKEIAEYIDWTPFFQTWEMKGRYPKILDDAEKGQEARKLFADAQQMLQEIIDQKLLTANAIFGLYPAHTKNHDSIEVFGDTDKTQKLTEFHTLRQQNKKGEKNPNYAFSDFLAPSEADYTDYMGCFAVTTGIGLDKLTAKYEADHDDYNSIMAKALADRLAEAFAELLHKKVRTEYWGYAKDEALDNESLIKEQYKGIRPAPGYPGCPDHTEKITLFELLDVEKNTGIMLTENLAMLPTASVSGFYFGHPESRYFGLGKIGKDQVEDIAKRKNQEYKEIERWLKPNLNY</sequence>
<dbReference type="PROSITE" id="PS50970">
    <property type="entry name" value="HCY"/>
    <property type="match status" value="1"/>
</dbReference>
<evidence type="ECO:0000256" key="8">
    <source>
        <dbReference type="ARBA" id="ARBA00022603"/>
    </source>
</evidence>
<dbReference type="PIRSF" id="PIRSF000381">
    <property type="entry name" value="MetH"/>
    <property type="match status" value="1"/>
</dbReference>
<accession>E4TPQ8</accession>
<dbReference type="SMART" id="SM01018">
    <property type="entry name" value="B12-binding_2"/>
    <property type="match status" value="1"/>
</dbReference>
<keyword evidence="8 23" id="KW-0489">Methyltransferase</keyword>
<dbReference type="InterPro" id="IPR003726">
    <property type="entry name" value="HCY_dom"/>
</dbReference>
<dbReference type="InterPro" id="IPR011005">
    <property type="entry name" value="Dihydropteroate_synth-like_sf"/>
</dbReference>
<evidence type="ECO:0000259" key="24">
    <source>
        <dbReference type="PROSITE" id="PS50970"/>
    </source>
</evidence>
<evidence type="ECO:0000256" key="22">
    <source>
        <dbReference type="PROSITE-ProRule" id="PRU00333"/>
    </source>
</evidence>
<keyword evidence="12 21" id="KW-0949">S-adenosyl-L-methionine</keyword>
<dbReference type="STRING" id="643867.Ftrac_3625"/>
<evidence type="ECO:0000256" key="10">
    <source>
        <dbReference type="ARBA" id="ARBA00022628"/>
    </source>
</evidence>
<dbReference type="PANTHER" id="PTHR45833:SF1">
    <property type="entry name" value="METHIONINE SYNTHASE"/>
    <property type="match status" value="1"/>
</dbReference>
<evidence type="ECO:0000259" key="27">
    <source>
        <dbReference type="PROSITE" id="PS51332"/>
    </source>
</evidence>
<dbReference type="Proteomes" id="UP000008720">
    <property type="component" value="Chromosome"/>
</dbReference>
<dbReference type="SUPFAM" id="SSF56507">
    <property type="entry name" value="Methionine synthase activation domain-like"/>
    <property type="match status" value="1"/>
</dbReference>
<dbReference type="InterPro" id="IPR036594">
    <property type="entry name" value="Meth_synthase_dom"/>
</dbReference>
<dbReference type="InterPro" id="IPR036724">
    <property type="entry name" value="Cobalamin-bd_sf"/>
</dbReference>
<dbReference type="OrthoDB" id="9803687at2"/>
<protein>
    <recommendedName>
        <fullName evidence="7 19">Methionine synthase</fullName>
        <ecNumber evidence="6 19">2.1.1.13</ecNumber>
    </recommendedName>
</protein>
<dbReference type="InterPro" id="IPR003759">
    <property type="entry name" value="Cbl-bd_cap"/>
</dbReference>
<evidence type="ECO:0000256" key="18">
    <source>
        <dbReference type="ARBA" id="ARBA00025552"/>
    </source>
</evidence>
<dbReference type="SUPFAM" id="SSF52980">
    <property type="entry name" value="Restriction endonuclease-like"/>
    <property type="match status" value="1"/>
</dbReference>
<dbReference type="GO" id="GO:0008270">
    <property type="term" value="F:zinc ion binding"/>
    <property type="evidence" value="ECO:0007669"/>
    <property type="project" value="InterPro"/>
</dbReference>
<dbReference type="FunFam" id="3.20.20.20:FF:000002">
    <property type="entry name" value="Methionine synthase"/>
    <property type="match status" value="1"/>
</dbReference>
<evidence type="ECO:0000313" key="30">
    <source>
        <dbReference type="Proteomes" id="UP000008720"/>
    </source>
</evidence>
<evidence type="ECO:0000256" key="13">
    <source>
        <dbReference type="ARBA" id="ARBA00022723"/>
    </source>
</evidence>
<evidence type="ECO:0000259" key="25">
    <source>
        <dbReference type="PROSITE" id="PS50972"/>
    </source>
</evidence>
<keyword evidence="9" id="KW-0028">Amino-acid biosynthesis</keyword>
<dbReference type="FunFam" id="1.10.1240.10:FF:000001">
    <property type="entry name" value="Methionine synthase"/>
    <property type="match status" value="1"/>
</dbReference>
<evidence type="ECO:0000256" key="19">
    <source>
        <dbReference type="NCBIfam" id="TIGR02082"/>
    </source>
</evidence>
<keyword evidence="13 20" id="KW-0479">Metal-binding</keyword>
<dbReference type="Pfam" id="PF02574">
    <property type="entry name" value="S-methyl_trans"/>
    <property type="match status" value="1"/>
</dbReference>
<evidence type="ECO:0000259" key="26">
    <source>
        <dbReference type="PROSITE" id="PS50974"/>
    </source>
</evidence>
<dbReference type="PROSITE" id="PS50972">
    <property type="entry name" value="PTERIN_BINDING"/>
    <property type="match status" value="1"/>
</dbReference>
<evidence type="ECO:0000256" key="12">
    <source>
        <dbReference type="ARBA" id="ARBA00022691"/>
    </source>
</evidence>
<evidence type="ECO:0000256" key="17">
    <source>
        <dbReference type="ARBA" id="ARBA00023285"/>
    </source>
</evidence>
<dbReference type="EMBL" id="CP002349">
    <property type="protein sequence ID" value="ADR23595.1"/>
    <property type="molecule type" value="Genomic_DNA"/>
</dbReference>
<gene>
    <name evidence="29" type="ordered locus">Ftrac_3625</name>
</gene>
<keyword evidence="15 20" id="KW-0862">Zinc</keyword>
<dbReference type="UniPathway" id="UPA00051">
    <property type="reaction ID" value="UER00081"/>
</dbReference>
<dbReference type="InterPro" id="IPR033706">
    <property type="entry name" value="Met_synthase_B12-bd"/>
</dbReference>
<evidence type="ECO:0000256" key="15">
    <source>
        <dbReference type="ARBA" id="ARBA00022833"/>
    </source>
</evidence>
<dbReference type="eggNOG" id="COG1410">
    <property type="taxonomic scope" value="Bacteria"/>
</dbReference>
<comment type="similarity">
    <text evidence="5">Belongs to the vitamin-B12 dependent methionine synthase family.</text>
</comment>
<feature type="binding site" evidence="20 22">
    <location>
        <position position="303"/>
    </location>
    <ligand>
        <name>Zn(2+)</name>
        <dbReference type="ChEBI" id="CHEBI:29105"/>
    </ligand>
</feature>
<feature type="binding site" evidence="20 22">
    <location>
        <position position="240"/>
    </location>
    <ligand>
        <name>Zn(2+)</name>
        <dbReference type="ChEBI" id="CHEBI:29105"/>
    </ligand>
</feature>
<dbReference type="InterPro" id="IPR050554">
    <property type="entry name" value="Met_Synthase/Corrinoid"/>
</dbReference>
<dbReference type="InterPro" id="IPR006158">
    <property type="entry name" value="Cobalamin-bd"/>
</dbReference>
<proteinExistence type="inferred from homology"/>
<dbReference type="SUPFAM" id="SSF52242">
    <property type="entry name" value="Cobalamin (vitamin B12)-binding domain"/>
    <property type="match status" value="1"/>
</dbReference>
<dbReference type="Pfam" id="PF02310">
    <property type="entry name" value="B12-binding"/>
    <property type="match status" value="1"/>
</dbReference>
<dbReference type="NCBIfam" id="TIGR02082">
    <property type="entry name" value="metH"/>
    <property type="match status" value="1"/>
</dbReference>
<dbReference type="GO" id="GO:0032259">
    <property type="term" value="P:methylation"/>
    <property type="evidence" value="ECO:0007669"/>
    <property type="project" value="UniProtKB-KW"/>
</dbReference>
<evidence type="ECO:0000256" key="20">
    <source>
        <dbReference type="PIRSR" id="PIRSR000381-1"/>
    </source>
</evidence>
<dbReference type="GO" id="GO:0005829">
    <property type="term" value="C:cytosol"/>
    <property type="evidence" value="ECO:0007669"/>
    <property type="project" value="TreeGrafter"/>
</dbReference>
<dbReference type="InterPro" id="IPR037010">
    <property type="entry name" value="VitB12-dep_Met_synth_activ_sf"/>
</dbReference>
<feature type="binding site" evidence="21">
    <location>
        <position position="1092"/>
    </location>
    <ligand>
        <name>S-adenosyl-L-methionine</name>
        <dbReference type="ChEBI" id="CHEBI:59789"/>
    </ligand>
</feature>
<feature type="domain" description="B12-binding N-terminal" evidence="28">
    <location>
        <begin position="640"/>
        <end position="734"/>
    </location>
</feature>
<dbReference type="Gene3D" id="3.40.50.280">
    <property type="entry name" value="Cobalamin-binding domain"/>
    <property type="match status" value="1"/>
</dbReference>
<dbReference type="Gene3D" id="1.10.1240.10">
    <property type="entry name" value="Methionine synthase domain"/>
    <property type="match status" value="1"/>
</dbReference>
<feature type="binding site" evidence="21">
    <location>
        <position position="1282"/>
    </location>
    <ligand>
        <name>S-adenosyl-L-methionine</name>
        <dbReference type="ChEBI" id="CHEBI:59789"/>
    </ligand>
</feature>
<feature type="domain" description="Hcy-binding" evidence="24">
    <location>
        <begin position="2"/>
        <end position="318"/>
    </location>
</feature>
<feature type="binding site" evidence="20 22">
    <location>
        <position position="304"/>
    </location>
    <ligand>
        <name>Zn(2+)</name>
        <dbReference type="ChEBI" id="CHEBI:29105"/>
    </ligand>
</feature>
<dbReference type="InterPro" id="IPR047216">
    <property type="entry name" value="Endonuclease_DUF559_bact"/>
</dbReference>
<evidence type="ECO:0000256" key="3">
    <source>
        <dbReference type="ARBA" id="ARBA00001956"/>
    </source>
</evidence>
<dbReference type="SUPFAM" id="SSF82282">
    <property type="entry name" value="Homocysteine S-methyltransferase"/>
    <property type="match status" value="1"/>
</dbReference>
<dbReference type="KEGG" id="mtt:Ftrac_3625"/>
<dbReference type="InterPro" id="IPR007569">
    <property type="entry name" value="DUF559"/>
</dbReference>
<feature type="binding site" evidence="21">
    <location>
        <position position="954"/>
    </location>
    <ligand>
        <name>methylcob(III)alamin</name>
        <dbReference type="ChEBI" id="CHEBI:28115"/>
    </ligand>
</feature>
<feature type="binding site" evidence="21">
    <location>
        <position position="950"/>
    </location>
    <ligand>
        <name>methylcob(III)alamin</name>
        <dbReference type="ChEBI" id="CHEBI:28115"/>
    </ligand>
</feature>
<dbReference type="RefSeq" id="WP_013455737.1">
    <property type="nucleotide sequence ID" value="NC_014759.1"/>
</dbReference>
<dbReference type="GO" id="GO:0046653">
    <property type="term" value="P:tetrahydrofolate metabolic process"/>
    <property type="evidence" value="ECO:0007669"/>
    <property type="project" value="TreeGrafter"/>
</dbReference>
<dbReference type="Pfam" id="PF00809">
    <property type="entry name" value="Pterin_bind"/>
    <property type="match status" value="1"/>
</dbReference>
<evidence type="ECO:0000256" key="23">
    <source>
        <dbReference type="PROSITE-ProRule" id="PRU00346"/>
    </source>
</evidence>
<dbReference type="Gene3D" id="1.10.288.10">
    <property type="entry name" value="Cobalamin-dependent Methionine Synthase, domain 2"/>
    <property type="match status" value="1"/>
</dbReference>
<evidence type="ECO:0000256" key="16">
    <source>
        <dbReference type="ARBA" id="ARBA00023167"/>
    </source>
</evidence>
<dbReference type="eggNOG" id="COG0646">
    <property type="taxonomic scope" value="Bacteria"/>
</dbReference>
<evidence type="ECO:0000256" key="21">
    <source>
        <dbReference type="PIRSR" id="PIRSR000381-2"/>
    </source>
</evidence>
<dbReference type="Gene3D" id="3.10.196.10">
    <property type="entry name" value="Vitamin B12-dependent methionine synthase, activation domain"/>
    <property type="match status" value="1"/>
</dbReference>
<dbReference type="Pfam" id="PF02965">
    <property type="entry name" value="Met_synt_B12"/>
    <property type="match status" value="1"/>
</dbReference>
<feature type="domain" description="AdoMet activation" evidence="26">
    <location>
        <begin position="1042"/>
        <end position="1372"/>
    </location>
</feature>
<dbReference type="Gene3D" id="3.40.960.10">
    <property type="entry name" value="VSR Endonuclease"/>
    <property type="match status" value="1"/>
</dbReference>
<dbReference type="SUPFAM" id="SSF51717">
    <property type="entry name" value="Dihydropteroate synthetase-like"/>
    <property type="match status" value="1"/>
</dbReference>
<dbReference type="PROSITE" id="PS51337">
    <property type="entry name" value="B12_BINDING_NTER"/>
    <property type="match status" value="1"/>
</dbReference>
<keyword evidence="10 20" id="KW-0846">Cobalamin</keyword>
<reference evidence="29 30" key="1">
    <citation type="journal article" date="2011" name="Stand. Genomic Sci.">
        <title>Complete genome sequence of Marivirga tractuosa type strain (H-43).</title>
        <authorList>
            <person name="Pagani I."/>
            <person name="Chertkov O."/>
            <person name="Lapidus A."/>
            <person name="Lucas S."/>
            <person name="Del Rio T.G."/>
            <person name="Tice H."/>
            <person name="Copeland A."/>
            <person name="Cheng J.F."/>
            <person name="Nolan M."/>
            <person name="Saunders E."/>
            <person name="Pitluck S."/>
            <person name="Held B."/>
            <person name="Goodwin L."/>
            <person name="Liolios K."/>
            <person name="Ovchinikova G."/>
            <person name="Ivanova N."/>
            <person name="Mavromatis K."/>
            <person name="Pati A."/>
            <person name="Chen A."/>
            <person name="Palaniappan K."/>
            <person name="Land M."/>
            <person name="Hauser L."/>
            <person name="Jeffries C.D."/>
            <person name="Detter J.C."/>
            <person name="Han C."/>
            <person name="Tapia R."/>
            <person name="Ngatchou-Djao O.D."/>
            <person name="Rohde M."/>
            <person name="Goker M."/>
            <person name="Spring S."/>
            <person name="Sikorski J."/>
            <person name="Woyke T."/>
            <person name="Bristow J."/>
            <person name="Eisen J.A."/>
            <person name="Markowitz V."/>
            <person name="Hugenholtz P."/>
            <person name="Klenk H.P."/>
            <person name="Kyrpides N.C."/>
        </authorList>
    </citation>
    <scope>NUCLEOTIDE SEQUENCE [LARGE SCALE GENOMIC DNA]</scope>
    <source>
        <strain evidence="30">ATCC 23168 / DSM 4126 / NBRC 15989 / NCIMB 1408 / VKM B-1430 / H-43</strain>
    </source>
</reference>
<evidence type="ECO:0000256" key="6">
    <source>
        <dbReference type="ARBA" id="ARBA00012032"/>
    </source>
</evidence>
<evidence type="ECO:0000313" key="29">
    <source>
        <dbReference type="EMBL" id="ADR23595.1"/>
    </source>
</evidence>
<dbReference type="Pfam" id="PF02607">
    <property type="entry name" value="B12-binding_2"/>
    <property type="match status" value="1"/>
</dbReference>
<comment type="cofactor">
    <cofactor evidence="2 22">
        <name>Zn(2+)</name>
        <dbReference type="ChEBI" id="CHEBI:29105"/>
    </cofactor>
</comment>
<evidence type="ECO:0000256" key="7">
    <source>
        <dbReference type="ARBA" id="ARBA00013998"/>
    </source>
</evidence>
<dbReference type="GO" id="GO:0050667">
    <property type="term" value="P:homocysteine metabolic process"/>
    <property type="evidence" value="ECO:0007669"/>
    <property type="project" value="TreeGrafter"/>
</dbReference>
<dbReference type="InterPro" id="IPR011335">
    <property type="entry name" value="Restrct_endonuc-II-like"/>
</dbReference>